<dbReference type="Proteomes" id="UP000271974">
    <property type="component" value="Unassembled WGS sequence"/>
</dbReference>
<comment type="caution">
    <text evidence="10">The sequence shown here is derived from an EMBL/GenBank/DDBJ whole genome shotgun (WGS) entry which is preliminary data.</text>
</comment>
<evidence type="ECO:0000256" key="3">
    <source>
        <dbReference type="ARBA" id="ARBA00022737"/>
    </source>
</evidence>
<dbReference type="InterPro" id="IPR050527">
    <property type="entry name" value="Snail/Krueppel_Znf"/>
</dbReference>
<evidence type="ECO:0000256" key="4">
    <source>
        <dbReference type="ARBA" id="ARBA00022771"/>
    </source>
</evidence>
<dbReference type="PROSITE" id="PS00028">
    <property type="entry name" value="ZINC_FINGER_C2H2_1"/>
    <property type="match status" value="1"/>
</dbReference>
<dbReference type="InterPro" id="IPR013087">
    <property type="entry name" value="Znf_C2H2_type"/>
</dbReference>
<evidence type="ECO:0000256" key="2">
    <source>
        <dbReference type="ARBA" id="ARBA00022723"/>
    </source>
</evidence>
<accession>A0A433TPG6</accession>
<dbReference type="InterPro" id="IPR036236">
    <property type="entry name" value="Znf_C2H2_sf"/>
</dbReference>
<dbReference type="PANTHER" id="PTHR24388">
    <property type="entry name" value="ZINC FINGER PROTEIN"/>
    <property type="match status" value="1"/>
</dbReference>
<feature type="compositionally biased region" description="Polar residues" evidence="8">
    <location>
        <begin position="44"/>
        <end position="57"/>
    </location>
</feature>
<keyword evidence="2" id="KW-0479">Metal-binding</keyword>
<dbReference type="GO" id="GO:0000981">
    <property type="term" value="F:DNA-binding transcription factor activity, RNA polymerase II-specific"/>
    <property type="evidence" value="ECO:0007669"/>
    <property type="project" value="TreeGrafter"/>
</dbReference>
<evidence type="ECO:0000313" key="11">
    <source>
        <dbReference type="Proteomes" id="UP000271974"/>
    </source>
</evidence>
<evidence type="ECO:0000313" key="10">
    <source>
        <dbReference type="EMBL" id="RUS83457.1"/>
    </source>
</evidence>
<keyword evidence="5" id="KW-0862">Zinc</keyword>
<dbReference type="SUPFAM" id="SSF57667">
    <property type="entry name" value="beta-beta-alpha zinc fingers"/>
    <property type="match status" value="2"/>
</dbReference>
<dbReference type="EMBL" id="RQTK01000242">
    <property type="protein sequence ID" value="RUS83457.1"/>
    <property type="molecule type" value="Genomic_DNA"/>
</dbReference>
<evidence type="ECO:0000256" key="8">
    <source>
        <dbReference type="SAM" id="MobiDB-lite"/>
    </source>
</evidence>
<dbReference type="Pfam" id="PF00096">
    <property type="entry name" value="zf-C2H2"/>
    <property type="match status" value="2"/>
</dbReference>
<evidence type="ECO:0000256" key="5">
    <source>
        <dbReference type="ARBA" id="ARBA00022833"/>
    </source>
</evidence>
<dbReference type="AlphaFoldDB" id="A0A433TPG6"/>
<evidence type="ECO:0000256" key="7">
    <source>
        <dbReference type="PROSITE-ProRule" id="PRU00042"/>
    </source>
</evidence>
<evidence type="ECO:0000256" key="1">
    <source>
        <dbReference type="ARBA" id="ARBA00004123"/>
    </source>
</evidence>
<dbReference type="Gene3D" id="3.30.160.60">
    <property type="entry name" value="Classic Zinc Finger"/>
    <property type="match status" value="3"/>
</dbReference>
<organism evidence="10 11">
    <name type="scientific">Elysia chlorotica</name>
    <name type="common">Eastern emerald elysia</name>
    <name type="synonym">Sea slug</name>
    <dbReference type="NCBI Taxonomy" id="188477"/>
    <lineage>
        <taxon>Eukaryota</taxon>
        <taxon>Metazoa</taxon>
        <taxon>Spiralia</taxon>
        <taxon>Lophotrochozoa</taxon>
        <taxon>Mollusca</taxon>
        <taxon>Gastropoda</taxon>
        <taxon>Heterobranchia</taxon>
        <taxon>Euthyneura</taxon>
        <taxon>Panpulmonata</taxon>
        <taxon>Sacoglossa</taxon>
        <taxon>Placobranchoidea</taxon>
        <taxon>Plakobranchidae</taxon>
        <taxon>Elysia</taxon>
    </lineage>
</organism>
<proteinExistence type="predicted"/>
<feature type="domain" description="C2H2-type" evidence="9">
    <location>
        <begin position="131"/>
        <end position="158"/>
    </location>
</feature>
<dbReference type="GO" id="GO:0008270">
    <property type="term" value="F:zinc ion binding"/>
    <property type="evidence" value="ECO:0007669"/>
    <property type="project" value="UniProtKB-KW"/>
</dbReference>
<dbReference type="FunFam" id="3.30.160.60:FF:000446">
    <property type="entry name" value="Zinc finger protein"/>
    <property type="match status" value="1"/>
</dbReference>
<reference evidence="10 11" key="1">
    <citation type="submission" date="2019-01" db="EMBL/GenBank/DDBJ databases">
        <title>A draft genome assembly of the solar-powered sea slug Elysia chlorotica.</title>
        <authorList>
            <person name="Cai H."/>
            <person name="Li Q."/>
            <person name="Fang X."/>
            <person name="Li J."/>
            <person name="Curtis N.E."/>
            <person name="Altenburger A."/>
            <person name="Shibata T."/>
            <person name="Feng M."/>
            <person name="Maeda T."/>
            <person name="Schwartz J.A."/>
            <person name="Shigenobu S."/>
            <person name="Lundholm N."/>
            <person name="Nishiyama T."/>
            <person name="Yang H."/>
            <person name="Hasebe M."/>
            <person name="Li S."/>
            <person name="Pierce S.K."/>
            <person name="Wang J."/>
        </authorList>
    </citation>
    <scope>NUCLEOTIDE SEQUENCE [LARGE SCALE GENOMIC DNA]</scope>
    <source>
        <strain evidence="10">EC2010</strain>
        <tissue evidence="10">Whole organism of an adult</tissue>
    </source>
</reference>
<dbReference type="GO" id="GO:0005634">
    <property type="term" value="C:nucleus"/>
    <property type="evidence" value="ECO:0007669"/>
    <property type="project" value="UniProtKB-SubCell"/>
</dbReference>
<gene>
    <name evidence="10" type="ORF">EGW08_008773</name>
</gene>
<dbReference type="PROSITE" id="PS50157">
    <property type="entry name" value="ZINC_FINGER_C2H2_2"/>
    <property type="match status" value="3"/>
</dbReference>
<dbReference type="STRING" id="188477.A0A433TPG6"/>
<feature type="domain" description="C2H2-type" evidence="9">
    <location>
        <begin position="208"/>
        <end position="235"/>
    </location>
</feature>
<feature type="region of interest" description="Disordered" evidence="8">
    <location>
        <begin position="19"/>
        <end position="59"/>
    </location>
</feature>
<keyword evidence="6" id="KW-0539">Nucleus</keyword>
<dbReference type="GO" id="GO:0000978">
    <property type="term" value="F:RNA polymerase II cis-regulatory region sequence-specific DNA binding"/>
    <property type="evidence" value="ECO:0007669"/>
    <property type="project" value="TreeGrafter"/>
</dbReference>
<keyword evidence="11" id="KW-1185">Reference proteome</keyword>
<comment type="subcellular location">
    <subcellularLocation>
        <location evidence="1">Nucleus</location>
    </subcellularLocation>
</comment>
<protein>
    <recommendedName>
        <fullName evidence="9">C2H2-type domain-containing protein</fullName>
    </recommendedName>
</protein>
<dbReference type="SMART" id="SM00355">
    <property type="entry name" value="ZnF_C2H2"/>
    <property type="match status" value="5"/>
</dbReference>
<feature type="compositionally biased region" description="Basic and acidic residues" evidence="8">
    <location>
        <begin position="19"/>
        <end position="33"/>
    </location>
</feature>
<evidence type="ECO:0000256" key="6">
    <source>
        <dbReference type="ARBA" id="ARBA00023242"/>
    </source>
</evidence>
<feature type="domain" description="C2H2-type" evidence="9">
    <location>
        <begin position="180"/>
        <end position="207"/>
    </location>
</feature>
<evidence type="ECO:0000259" key="9">
    <source>
        <dbReference type="PROSITE" id="PS50157"/>
    </source>
</evidence>
<dbReference type="OrthoDB" id="8918594at2759"/>
<sequence>MPKLLQLLSMRDKKELPEEQCMHKEVSDLDKRVSINGSKKLPASISSASEPSTNPKLNSRRGRQIEKGIYNEEVVNAKNQGPSLVCPHCDKVYRTLAGYERHRARLKAHTSSATQGDFSEDLGHWIDLSTWRCSRCSKTFTGAAKIHHHIRLHCRVCPYVARSKTNIARHVRTHSQDRIFQCPLCDYKAVLKFSVTQHMLTHTKERPFPCNQCDYSARTSSQLASHKLRHSAGQQCYICGPTEESRRCRPNQPMNVPENITIDDTMCTVIENTAYHLDTLCKDYPGPNGYYFECVDKSNSEFS</sequence>
<name>A0A433TPG6_ELYCH</name>
<keyword evidence="3" id="KW-0677">Repeat</keyword>
<dbReference type="PANTHER" id="PTHR24388:SF54">
    <property type="entry name" value="PROTEIN ESCARGOT"/>
    <property type="match status" value="1"/>
</dbReference>
<keyword evidence="4 7" id="KW-0863">Zinc-finger</keyword>